<reference evidence="2" key="1">
    <citation type="journal article" date="2019" name="Int. J. Syst. Evol. Microbiol.">
        <title>The Global Catalogue of Microorganisms (GCM) 10K type strain sequencing project: providing services to taxonomists for standard genome sequencing and annotation.</title>
        <authorList>
            <consortium name="The Broad Institute Genomics Platform"/>
            <consortium name="The Broad Institute Genome Sequencing Center for Infectious Disease"/>
            <person name="Wu L."/>
            <person name="Ma J."/>
        </authorList>
    </citation>
    <scope>NUCLEOTIDE SEQUENCE [LARGE SCALE GENOMIC DNA]</scope>
    <source>
        <strain evidence="2">CCUG 66188</strain>
    </source>
</reference>
<gene>
    <name evidence="1" type="ORF">ACFO6W_19790</name>
</gene>
<name>A0ABV9L140_9BACT</name>
<protein>
    <recommendedName>
        <fullName evidence="3">Glycosyl transferase</fullName>
    </recommendedName>
</protein>
<comment type="caution">
    <text evidence="1">The sequence shown here is derived from an EMBL/GenBank/DDBJ whole genome shotgun (WGS) entry which is preliminary data.</text>
</comment>
<dbReference type="Proteomes" id="UP001596023">
    <property type="component" value="Unassembled WGS sequence"/>
</dbReference>
<dbReference type="RefSeq" id="WP_379999646.1">
    <property type="nucleotide sequence ID" value="NZ_JBHSGN010000120.1"/>
</dbReference>
<evidence type="ECO:0000313" key="2">
    <source>
        <dbReference type="Proteomes" id="UP001596023"/>
    </source>
</evidence>
<dbReference type="EMBL" id="JBHSGN010000120">
    <property type="protein sequence ID" value="MFC4675934.1"/>
    <property type="molecule type" value="Genomic_DNA"/>
</dbReference>
<evidence type="ECO:0008006" key="3">
    <source>
        <dbReference type="Google" id="ProtNLM"/>
    </source>
</evidence>
<organism evidence="1 2">
    <name type="scientific">Dysgonomonas termitidis</name>
    <dbReference type="NCBI Taxonomy" id="1516126"/>
    <lineage>
        <taxon>Bacteria</taxon>
        <taxon>Pseudomonadati</taxon>
        <taxon>Bacteroidota</taxon>
        <taxon>Bacteroidia</taxon>
        <taxon>Bacteroidales</taxon>
        <taxon>Dysgonomonadaceae</taxon>
        <taxon>Dysgonomonas</taxon>
    </lineage>
</organism>
<sequence>MKRVLCTFGNYPMFKGAERYRKSAESLNVFDEIYTYNDKDLDAGFRKKWGRYLIPYSRGFGYWCWKPYLVLQTLERMNDGDVLLYADLGCFYNPDGRKRMLEYYDIVDKSETGILGVRGQVIPTNDMPEMIRCDYEWTKGDVLDYFGVRDDRYYTHTTQFESGIIFFKKSPLVMQFVKDWYQAYLDDYSLATDSPSRTPNLPGFKENRHDQSIYSILGKKYRIAEFSTNETCPFDEHYDWSLLKDYPIWATRNLYYKSTFHYKHRYRYRQLYTNWWKVKYFFKDLLGKS</sequence>
<keyword evidence="2" id="KW-1185">Reference proteome</keyword>
<evidence type="ECO:0000313" key="1">
    <source>
        <dbReference type="EMBL" id="MFC4675934.1"/>
    </source>
</evidence>
<accession>A0ABV9L140</accession>
<proteinExistence type="predicted"/>